<accession>A0AAD7FVN9</accession>
<protein>
    <submittedName>
        <fullName evidence="2">Uncharacterized protein</fullName>
    </submittedName>
</protein>
<evidence type="ECO:0000313" key="2">
    <source>
        <dbReference type="EMBL" id="KAJ7645329.1"/>
    </source>
</evidence>
<name>A0AAD7FVN9_MYCRO</name>
<organism evidence="2 3">
    <name type="scientific">Mycena rosella</name>
    <name type="common">Pink bonnet</name>
    <name type="synonym">Agaricus rosellus</name>
    <dbReference type="NCBI Taxonomy" id="1033263"/>
    <lineage>
        <taxon>Eukaryota</taxon>
        <taxon>Fungi</taxon>
        <taxon>Dikarya</taxon>
        <taxon>Basidiomycota</taxon>
        <taxon>Agaricomycotina</taxon>
        <taxon>Agaricomycetes</taxon>
        <taxon>Agaricomycetidae</taxon>
        <taxon>Agaricales</taxon>
        <taxon>Marasmiineae</taxon>
        <taxon>Mycenaceae</taxon>
        <taxon>Mycena</taxon>
    </lineage>
</organism>
<reference evidence="2" key="1">
    <citation type="submission" date="2023-03" db="EMBL/GenBank/DDBJ databases">
        <title>Massive genome expansion in bonnet fungi (Mycena s.s.) driven by repeated elements and novel gene families across ecological guilds.</title>
        <authorList>
            <consortium name="Lawrence Berkeley National Laboratory"/>
            <person name="Harder C.B."/>
            <person name="Miyauchi S."/>
            <person name="Viragh M."/>
            <person name="Kuo A."/>
            <person name="Thoen E."/>
            <person name="Andreopoulos B."/>
            <person name="Lu D."/>
            <person name="Skrede I."/>
            <person name="Drula E."/>
            <person name="Henrissat B."/>
            <person name="Morin E."/>
            <person name="Kohler A."/>
            <person name="Barry K."/>
            <person name="LaButti K."/>
            <person name="Morin E."/>
            <person name="Salamov A."/>
            <person name="Lipzen A."/>
            <person name="Mereny Z."/>
            <person name="Hegedus B."/>
            <person name="Baldrian P."/>
            <person name="Stursova M."/>
            <person name="Weitz H."/>
            <person name="Taylor A."/>
            <person name="Grigoriev I.V."/>
            <person name="Nagy L.G."/>
            <person name="Martin F."/>
            <person name="Kauserud H."/>
        </authorList>
    </citation>
    <scope>NUCLEOTIDE SEQUENCE</scope>
    <source>
        <strain evidence="2">CBHHK067</strain>
    </source>
</reference>
<evidence type="ECO:0000256" key="1">
    <source>
        <dbReference type="SAM" id="MobiDB-lite"/>
    </source>
</evidence>
<dbReference type="AlphaFoldDB" id="A0AAD7FVN9"/>
<dbReference type="EMBL" id="JARKIE010000401">
    <property type="protein sequence ID" value="KAJ7645329.1"/>
    <property type="molecule type" value="Genomic_DNA"/>
</dbReference>
<sequence>MWALKISTLSAWPPAFAPVSHSHPHAHHRHAPRRAEGFAPAFPHASAAVCASSPHRGNHPPRSSATLISTHTADEDGLWRG</sequence>
<keyword evidence="3" id="KW-1185">Reference proteome</keyword>
<feature type="compositionally biased region" description="Basic and acidic residues" evidence="1">
    <location>
        <begin position="72"/>
        <end position="81"/>
    </location>
</feature>
<evidence type="ECO:0000313" key="3">
    <source>
        <dbReference type="Proteomes" id="UP001221757"/>
    </source>
</evidence>
<gene>
    <name evidence="2" type="ORF">B0H17DRAFT_1104205</name>
</gene>
<dbReference type="Proteomes" id="UP001221757">
    <property type="component" value="Unassembled WGS sequence"/>
</dbReference>
<comment type="caution">
    <text evidence="2">The sequence shown here is derived from an EMBL/GenBank/DDBJ whole genome shotgun (WGS) entry which is preliminary data.</text>
</comment>
<proteinExistence type="predicted"/>
<feature type="compositionally biased region" description="Polar residues" evidence="1">
    <location>
        <begin position="61"/>
        <end position="71"/>
    </location>
</feature>
<feature type="region of interest" description="Disordered" evidence="1">
    <location>
        <begin position="49"/>
        <end position="81"/>
    </location>
</feature>